<comment type="subunit">
    <text evidence="3">Mammalian complex I is composed of 45 different subunits.</text>
</comment>
<sequence length="122" mass="14469">MASRAATVVRQVKPILSINREDARRKVLTLYKAWIRQVPSSLLSYDIPKTEAECKKKIREEFKRHAHLTDLRIIDKQIIRGQMELQELANVWKTKGGLMHYWKETWEKKPTDFMSKFLKGQD</sequence>
<dbReference type="InterPro" id="IPR008011">
    <property type="entry name" value="Complex1_LYR_dom"/>
</dbReference>
<dbReference type="GO" id="GO:0045271">
    <property type="term" value="C:respiratory chain complex I"/>
    <property type="evidence" value="ECO:0007669"/>
    <property type="project" value="InterPro"/>
</dbReference>
<keyword evidence="10" id="KW-0472">Membrane</keyword>
<evidence type="ECO:0000313" key="16">
    <source>
        <dbReference type="Proteomes" id="UP000310200"/>
    </source>
</evidence>
<evidence type="ECO:0000256" key="10">
    <source>
        <dbReference type="ARBA" id="ARBA00023136"/>
    </source>
</evidence>
<keyword evidence="7" id="KW-0999">Mitochondrion inner membrane</keyword>
<dbReference type="GO" id="GO:0006979">
    <property type="term" value="P:response to oxidative stress"/>
    <property type="evidence" value="ECO:0007669"/>
    <property type="project" value="TreeGrafter"/>
</dbReference>
<accession>A0A4S2KPB1</accession>
<evidence type="ECO:0000256" key="2">
    <source>
        <dbReference type="ARBA" id="ARBA00009508"/>
    </source>
</evidence>
<dbReference type="STRING" id="300112.A0A4S2KPB1"/>
<keyword evidence="15" id="KW-0830">Ubiquinone</keyword>
<dbReference type="CDD" id="cd20266">
    <property type="entry name" value="Complex1_LYR_NDUFA6_LYRM6"/>
    <property type="match status" value="1"/>
</dbReference>
<keyword evidence="9" id="KW-0496">Mitochondrion</keyword>
<keyword evidence="16" id="KW-1185">Reference proteome</keyword>
<evidence type="ECO:0000256" key="5">
    <source>
        <dbReference type="ARBA" id="ARBA00022448"/>
    </source>
</evidence>
<dbReference type="Proteomes" id="UP000310200">
    <property type="component" value="Unassembled WGS sequence"/>
</dbReference>
<evidence type="ECO:0000313" key="15">
    <source>
        <dbReference type="EMBL" id="TGZ51605.1"/>
    </source>
</evidence>
<organism evidence="15 16">
    <name type="scientific">Temnothorax longispinosus</name>
    <dbReference type="NCBI Taxonomy" id="300112"/>
    <lineage>
        <taxon>Eukaryota</taxon>
        <taxon>Metazoa</taxon>
        <taxon>Ecdysozoa</taxon>
        <taxon>Arthropoda</taxon>
        <taxon>Hexapoda</taxon>
        <taxon>Insecta</taxon>
        <taxon>Pterygota</taxon>
        <taxon>Neoptera</taxon>
        <taxon>Endopterygota</taxon>
        <taxon>Hymenoptera</taxon>
        <taxon>Apocrita</taxon>
        <taxon>Aculeata</taxon>
        <taxon>Formicoidea</taxon>
        <taxon>Formicidae</taxon>
        <taxon>Myrmicinae</taxon>
        <taxon>Temnothorax</taxon>
    </lineage>
</organism>
<proteinExistence type="inferred from homology"/>
<keyword evidence="8" id="KW-0249">Electron transport</keyword>
<dbReference type="InterPro" id="IPR016488">
    <property type="entry name" value="NADH_Ub_cplx-1_asu_su-6"/>
</dbReference>
<comment type="caution">
    <text evidence="15">The sequence shown here is derived from an EMBL/GenBank/DDBJ whole genome shotgun (WGS) entry which is preliminary data.</text>
</comment>
<evidence type="ECO:0000256" key="9">
    <source>
        <dbReference type="ARBA" id="ARBA00023128"/>
    </source>
</evidence>
<evidence type="ECO:0000256" key="6">
    <source>
        <dbReference type="ARBA" id="ARBA00022660"/>
    </source>
</evidence>
<evidence type="ECO:0000256" key="8">
    <source>
        <dbReference type="ARBA" id="ARBA00022982"/>
    </source>
</evidence>
<evidence type="ECO:0000256" key="12">
    <source>
        <dbReference type="ARBA" id="ARBA00032352"/>
    </source>
</evidence>
<dbReference type="EMBL" id="QBLH01001555">
    <property type="protein sequence ID" value="TGZ51605.1"/>
    <property type="molecule type" value="Genomic_DNA"/>
</dbReference>
<dbReference type="AlphaFoldDB" id="A0A4S2KPB1"/>
<feature type="domain" description="Complex 1 LYR protein" evidence="14">
    <location>
        <begin position="25"/>
        <end position="87"/>
    </location>
</feature>
<gene>
    <name evidence="15" type="ORF">DBV15_10791</name>
</gene>
<reference evidence="15 16" key="1">
    <citation type="journal article" date="2019" name="Philos. Trans. R. Soc. Lond., B, Biol. Sci.">
        <title>Ant behaviour and brain gene expression of defending hosts depend on the ecological success of the intruding social parasite.</title>
        <authorList>
            <person name="Kaur R."/>
            <person name="Stoldt M."/>
            <person name="Jongepier E."/>
            <person name="Feldmeyer B."/>
            <person name="Menzel F."/>
            <person name="Bornberg-Bauer E."/>
            <person name="Foitzik S."/>
        </authorList>
    </citation>
    <scope>NUCLEOTIDE SEQUENCE [LARGE SCALE GENOMIC DNA]</scope>
    <source>
        <tissue evidence="15">Whole body</tissue>
    </source>
</reference>
<evidence type="ECO:0000256" key="13">
    <source>
        <dbReference type="ARBA" id="ARBA00046116"/>
    </source>
</evidence>
<evidence type="ECO:0000256" key="4">
    <source>
        <dbReference type="ARBA" id="ARBA00016386"/>
    </source>
</evidence>
<evidence type="ECO:0000259" key="14">
    <source>
        <dbReference type="Pfam" id="PF05347"/>
    </source>
</evidence>
<comment type="function">
    <text evidence="13">Accessory subunit of the mitochondrial membrane respiratory chain NADH dehydrogenase (Complex I), that is believed to be not involved in catalysis. Required for proper complex I assembly. Complex I functions in the transfer of electrons from NADH to the respiratory chain. The immediate electron acceptor for the enzyme is believed to be ubiquinone.</text>
</comment>
<dbReference type="PANTHER" id="PTHR12964:SF0">
    <property type="entry name" value="NADH DEHYDROGENASE [UBIQUINONE] 1 ALPHA SUBCOMPLEX SUBUNIT 6"/>
    <property type="match status" value="1"/>
</dbReference>
<evidence type="ECO:0000256" key="7">
    <source>
        <dbReference type="ARBA" id="ARBA00022792"/>
    </source>
</evidence>
<dbReference type="GO" id="GO:0005743">
    <property type="term" value="C:mitochondrial inner membrane"/>
    <property type="evidence" value="ECO:0007669"/>
    <property type="project" value="UniProtKB-SubCell"/>
</dbReference>
<evidence type="ECO:0000256" key="3">
    <source>
        <dbReference type="ARBA" id="ARBA00011790"/>
    </source>
</evidence>
<dbReference type="InterPro" id="IPR045299">
    <property type="entry name" value="Complex1_LYR_NDUFA6_LYRM6"/>
</dbReference>
<dbReference type="Pfam" id="PF05347">
    <property type="entry name" value="Complex1_LYR"/>
    <property type="match status" value="1"/>
</dbReference>
<evidence type="ECO:0000256" key="11">
    <source>
        <dbReference type="ARBA" id="ARBA00030213"/>
    </source>
</evidence>
<protein>
    <recommendedName>
        <fullName evidence="4">NADH dehydrogenase [ubiquinone] 1 alpha subcomplex subunit 6</fullName>
    </recommendedName>
    <alternativeName>
        <fullName evidence="11">Complex I-B14</fullName>
    </alternativeName>
    <alternativeName>
        <fullName evidence="12">NADH-ubiquinone oxidoreductase B14 subunit</fullName>
    </alternativeName>
</protein>
<comment type="subcellular location">
    <subcellularLocation>
        <location evidence="1">Mitochondrion inner membrane</location>
        <topology evidence="1">Peripheral membrane protein</topology>
        <orientation evidence="1">Matrix side</orientation>
    </subcellularLocation>
</comment>
<keyword evidence="5" id="KW-0813">Transport</keyword>
<name>A0A4S2KPB1_9HYME</name>
<comment type="similarity">
    <text evidence="2">Belongs to the complex I LYR family.</text>
</comment>
<evidence type="ECO:0000256" key="1">
    <source>
        <dbReference type="ARBA" id="ARBA00004443"/>
    </source>
</evidence>
<keyword evidence="6" id="KW-0679">Respiratory chain</keyword>
<dbReference type="PANTHER" id="PTHR12964">
    <property type="entry name" value="NADH-UBIQUINONE OXIDOREDUCTASE B14 SUBUNIT"/>
    <property type="match status" value="1"/>
</dbReference>